<dbReference type="RefSeq" id="WP_244708737.1">
    <property type="nucleotide sequence ID" value="NZ_CP095073.1"/>
</dbReference>
<protein>
    <submittedName>
        <fullName evidence="1">Uncharacterized protein</fullName>
    </submittedName>
</protein>
<reference evidence="1 2" key="1">
    <citation type="submission" date="2022-04" db="EMBL/GenBank/DDBJ databases">
        <title>Halobacillus sp. isolated from saltern.</title>
        <authorList>
            <person name="Won M."/>
            <person name="Lee C.-M."/>
            <person name="Woen H.-Y."/>
            <person name="Kwon S.-W."/>
        </authorList>
    </citation>
    <scope>NUCLEOTIDE SEQUENCE [LARGE SCALE GENOMIC DNA]</scope>
    <source>
        <strain evidence="1 2">SSBR10-3</strain>
    </source>
</reference>
<keyword evidence="2" id="KW-1185">Reference proteome</keyword>
<dbReference type="EMBL" id="CP095073">
    <property type="protein sequence ID" value="UOQ43378.1"/>
    <property type="molecule type" value="Genomic_DNA"/>
</dbReference>
<evidence type="ECO:0000313" key="1">
    <source>
        <dbReference type="EMBL" id="UOQ43378.1"/>
    </source>
</evidence>
<proteinExistence type="predicted"/>
<name>A0ABY4EH42_9BACI</name>
<gene>
    <name evidence="1" type="ORF">MUN89_15820</name>
</gene>
<dbReference type="Proteomes" id="UP000831787">
    <property type="component" value="Chromosome"/>
</dbReference>
<organism evidence="1 2">
    <name type="scientific">Halobacillus salinarum</name>
    <dbReference type="NCBI Taxonomy" id="2932257"/>
    <lineage>
        <taxon>Bacteria</taxon>
        <taxon>Bacillati</taxon>
        <taxon>Bacillota</taxon>
        <taxon>Bacilli</taxon>
        <taxon>Bacillales</taxon>
        <taxon>Bacillaceae</taxon>
        <taxon>Halobacillus</taxon>
    </lineage>
</organism>
<sequence length="56" mass="6256">MCQTCHGRGVYYAQTTTAVHVLPCPNETCRKIAQEESAKHIKRIKNALDNQKEAAV</sequence>
<accession>A0ABY4EH42</accession>
<evidence type="ECO:0000313" key="2">
    <source>
        <dbReference type="Proteomes" id="UP000831787"/>
    </source>
</evidence>